<keyword evidence="4" id="KW-1185">Reference proteome</keyword>
<dbReference type="Proteomes" id="UP000699462">
    <property type="component" value="Unassembled WGS sequence"/>
</dbReference>
<comment type="caution">
    <text evidence="3">The sequence shown here is derived from an EMBL/GenBank/DDBJ whole genome shotgun (WGS) entry which is preliminary data.</text>
</comment>
<evidence type="ECO:0000313" key="4">
    <source>
        <dbReference type="Proteomes" id="UP000699462"/>
    </source>
</evidence>
<dbReference type="AlphaFoldDB" id="A0A8T0DR68"/>
<gene>
    <name evidence="3" type="ORF">P879_05612</name>
</gene>
<accession>A0A8T0DR68</accession>
<feature type="region of interest" description="Disordered" evidence="2">
    <location>
        <begin position="147"/>
        <end position="178"/>
    </location>
</feature>
<reference evidence="3 4" key="1">
    <citation type="submission" date="2019-07" db="EMBL/GenBank/DDBJ databases">
        <title>Annotation for the trematode Paragonimus westermani.</title>
        <authorList>
            <person name="Choi Y.-J."/>
        </authorList>
    </citation>
    <scope>NUCLEOTIDE SEQUENCE [LARGE SCALE GENOMIC DNA]</scope>
    <source>
        <strain evidence="3">180907_Pwestermani</strain>
    </source>
</reference>
<dbReference type="OrthoDB" id="6253452at2759"/>
<sequence>MLQSQESNIPSCALTEKLLQEYSNEKDRLGKLLDELDVRKREVSGNLKAVQKRIDSLSEDINGLIDQRKLWLHKLEARQQQHIRILADFQEKKKVIEELQDSLLCETTRSRSERFETFTECMKMFVQHDSPLFALLCSLKQQVKEPEVPTDLEDQEATNEQNDSLSERVMLNEVYKPE</sequence>
<evidence type="ECO:0000256" key="2">
    <source>
        <dbReference type="SAM" id="MobiDB-lite"/>
    </source>
</evidence>
<evidence type="ECO:0000313" key="3">
    <source>
        <dbReference type="EMBL" id="KAF8570405.1"/>
    </source>
</evidence>
<feature type="compositionally biased region" description="Acidic residues" evidence="2">
    <location>
        <begin position="148"/>
        <end position="157"/>
    </location>
</feature>
<organism evidence="3 4">
    <name type="scientific">Paragonimus westermani</name>
    <dbReference type="NCBI Taxonomy" id="34504"/>
    <lineage>
        <taxon>Eukaryota</taxon>
        <taxon>Metazoa</taxon>
        <taxon>Spiralia</taxon>
        <taxon>Lophotrochozoa</taxon>
        <taxon>Platyhelminthes</taxon>
        <taxon>Trematoda</taxon>
        <taxon>Digenea</taxon>
        <taxon>Plagiorchiida</taxon>
        <taxon>Troglotremata</taxon>
        <taxon>Troglotrematidae</taxon>
        <taxon>Paragonimus</taxon>
    </lineage>
</organism>
<name>A0A8T0DR68_9TREM</name>
<protein>
    <submittedName>
        <fullName evidence="3">Uncharacterized protein</fullName>
    </submittedName>
</protein>
<feature type="coiled-coil region" evidence="1">
    <location>
        <begin position="15"/>
        <end position="92"/>
    </location>
</feature>
<dbReference type="EMBL" id="JTDF01001160">
    <property type="protein sequence ID" value="KAF8570405.1"/>
    <property type="molecule type" value="Genomic_DNA"/>
</dbReference>
<proteinExistence type="predicted"/>
<keyword evidence="1" id="KW-0175">Coiled coil</keyword>
<evidence type="ECO:0000256" key="1">
    <source>
        <dbReference type="SAM" id="Coils"/>
    </source>
</evidence>